<evidence type="ECO:0000256" key="9">
    <source>
        <dbReference type="PIRSR" id="PIRSR500134-2"/>
    </source>
</evidence>
<feature type="domain" description="UDP-glucose/GDP-mannose dehydrogenase C-terminal" evidence="11">
    <location>
        <begin position="322"/>
        <end position="423"/>
    </location>
</feature>
<dbReference type="Gene3D" id="1.20.5.100">
    <property type="entry name" value="Cytochrome c1, transmembrane anchor, C-terminal"/>
    <property type="match status" value="1"/>
</dbReference>
<dbReference type="Gene3D" id="3.40.50.720">
    <property type="entry name" value="NAD(P)-binding Rossmann-like Domain"/>
    <property type="match status" value="2"/>
</dbReference>
<dbReference type="SUPFAM" id="SSF51735">
    <property type="entry name" value="NAD(P)-binding Rossmann-fold domains"/>
    <property type="match status" value="1"/>
</dbReference>
<dbReference type="InterPro" id="IPR014027">
    <property type="entry name" value="UDP-Glc/GDP-Man_DH_C"/>
</dbReference>
<dbReference type="GO" id="GO:0006065">
    <property type="term" value="P:UDP-glucuronate biosynthetic process"/>
    <property type="evidence" value="ECO:0007669"/>
    <property type="project" value="UniProtKB-UniPathway"/>
</dbReference>
<feature type="binding site" evidence="10">
    <location>
        <position position="35"/>
    </location>
    <ligand>
        <name>NAD(+)</name>
        <dbReference type="ChEBI" id="CHEBI:57540"/>
    </ligand>
</feature>
<dbReference type="InterPro" id="IPR001732">
    <property type="entry name" value="UDP-Glc/GDP-Man_DH_N"/>
</dbReference>
<gene>
    <name evidence="12" type="ORF">BST17_12595</name>
</gene>
<feature type="binding site" evidence="9">
    <location>
        <begin position="256"/>
        <end position="260"/>
    </location>
    <ligand>
        <name>substrate</name>
    </ligand>
</feature>
<dbReference type="SMART" id="SM00984">
    <property type="entry name" value="UDPG_MGDP_dh_C"/>
    <property type="match status" value="1"/>
</dbReference>
<dbReference type="UniPathway" id="UPA00038">
    <property type="reaction ID" value="UER00491"/>
</dbReference>
<dbReference type="PIRSF" id="PIRSF500134">
    <property type="entry name" value="UDPglc_DH_bac"/>
    <property type="match status" value="1"/>
</dbReference>
<feature type="binding site" evidence="10">
    <location>
        <position position="86"/>
    </location>
    <ligand>
        <name>NAD(+)</name>
        <dbReference type="ChEBI" id="CHEBI:57540"/>
    </ligand>
</feature>
<comment type="catalytic activity">
    <reaction evidence="6 7">
        <text>UDP-alpha-D-glucose + 2 NAD(+) + H2O = UDP-alpha-D-glucuronate + 2 NADH + 3 H(+)</text>
        <dbReference type="Rhea" id="RHEA:23596"/>
        <dbReference type="ChEBI" id="CHEBI:15377"/>
        <dbReference type="ChEBI" id="CHEBI:15378"/>
        <dbReference type="ChEBI" id="CHEBI:57540"/>
        <dbReference type="ChEBI" id="CHEBI:57945"/>
        <dbReference type="ChEBI" id="CHEBI:58052"/>
        <dbReference type="ChEBI" id="CHEBI:58885"/>
        <dbReference type="EC" id="1.1.1.22"/>
    </reaction>
</comment>
<evidence type="ECO:0000256" key="8">
    <source>
        <dbReference type="PIRSR" id="PIRSR500134-1"/>
    </source>
</evidence>
<comment type="pathway">
    <text evidence="1">Nucleotide-sugar biosynthesis; UDP-alpha-D-glucuronate biosynthesis; UDP-alpha-D-glucuronate from UDP-alpha-D-glucose: step 1/1.</text>
</comment>
<dbReference type="Pfam" id="PF03721">
    <property type="entry name" value="UDPG_MGDP_dh_N"/>
    <property type="match status" value="1"/>
</dbReference>
<dbReference type="InterPro" id="IPR028357">
    <property type="entry name" value="UDPglc_DH_bac"/>
</dbReference>
<keyword evidence="5 7" id="KW-0520">NAD</keyword>
<feature type="binding site" evidence="10">
    <location>
        <position position="156"/>
    </location>
    <ligand>
        <name>NAD(+)</name>
        <dbReference type="ChEBI" id="CHEBI:57540"/>
    </ligand>
</feature>
<dbReference type="OrthoDB" id="5193947at2"/>
<dbReference type="SUPFAM" id="SSF48179">
    <property type="entry name" value="6-phosphogluconate dehydrogenase C-terminal domain-like"/>
    <property type="match status" value="1"/>
</dbReference>
<comment type="caution">
    <text evidence="12">The sequence shown here is derived from an EMBL/GenBank/DDBJ whole genome shotgun (WGS) entry which is preliminary data.</text>
</comment>
<protein>
    <recommendedName>
        <fullName evidence="3 7">UDP-glucose 6-dehydrogenase</fullName>
        <ecNumber evidence="3 7">1.1.1.22</ecNumber>
    </recommendedName>
</protein>
<evidence type="ECO:0000256" key="5">
    <source>
        <dbReference type="ARBA" id="ARBA00023027"/>
    </source>
</evidence>
<dbReference type="NCBIfam" id="TIGR03026">
    <property type="entry name" value="NDP-sugDHase"/>
    <property type="match status" value="1"/>
</dbReference>
<dbReference type="STRING" id="564198.BST17_12595"/>
<evidence type="ECO:0000256" key="2">
    <source>
        <dbReference type="ARBA" id="ARBA00006601"/>
    </source>
</evidence>
<evidence type="ECO:0000256" key="3">
    <source>
        <dbReference type="ARBA" id="ARBA00012954"/>
    </source>
</evidence>
<dbReference type="PANTHER" id="PTHR43750">
    <property type="entry name" value="UDP-GLUCOSE 6-DEHYDROGENASE TUAD"/>
    <property type="match status" value="1"/>
</dbReference>
<dbReference type="InterPro" id="IPR014026">
    <property type="entry name" value="UDP-Glc/GDP-Man_DH_dimer"/>
</dbReference>
<feature type="binding site" evidence="10">
    <location>
        <position position="336"/>
    </location>
    <ligand>
        <name>NAD(+)</name>
        <dbReference type="ChEBI" id="CHEBI:57540"/>
    </ligand>
</feature>
<comment type="similarity">
    <text evidence="2 7">Belongs to the UDP-glucose/GDP-mannose dehydrogenase family.</text>
</comment>
<evidence type="ECO:0000256" key="7">
    <source>
        <dbReference type="PIRNR" id="PIRNR000124"/>
    </source>
</evidence>
<name>A0A1W9YWS9_MYCBA</name>
<dbReference type="InterPro" id="IPR008927">
    <property type="entry name" value="6-PGluconate_DH-like_C_sf"/>
</dbReference>
<dbReference type="PANTHER" id="PTHR43750:SF3">
    <property type="entry name" value="UDP-GLUCOSE 6-DEHYDROGENASE TUAD"/>
    <property type="match status" value="1"/>
</dbReference>
<feature type="binding site" evidence="9">
    <location>
        <position position="264"/>
    </location>
    <ligand>
        <name>substrate</name>
    </ligand>
</feature>
<evidence type="ECO:0000256" key="10">
    <source>
        <dbReference type="PIRSR" id="PIRSR500134-3"/>
    </source>
</evidence>
<dbReference type="Pfam" id="PF03720">
    <property type="entry name" value="UDPG_MGDP_dh_C"/>
    <property type="match status" value="1"/>
</dbReference>
<dbReference type="RefSeq" id="WP_083058328.1">
    <property type="nucleotide sequence ID" value="NZ_JACKVM010000016.1"/>
</dbReference>
<dbReference type="PIRSF" id="PIRSF000124">
    <property type="entry name" value="UDPglc_GDPman_dh"/>
    <property type="match status" value="1"/>
</dbReference>
<dbReference type="InterPro" id="IPR036291">
    <property type="entry name" value="NAD(P)-bd_dom_sf"/>
</dbReference>
<accession>A0A1W9YWS9</accession>
<dbReference type="Proteomes" id="UP000192366">
    <property type="component" value="Unassembled WGS sequence"/>
</dbReference>
<evidence type="ECO:0000256" key="1">
    <source>
        <dbReference type="ARBA" id="ARBA00004701"/>
    </source>
</evidence>
<dbReference type="EMBL" id="MVHJ01000009">
    <property type="protein sequence ID" value="ORA04546.1"/>
    <property type="molecule type" value="Genomic_DNA"/>
</dbReference>
<evidence type="ECO:0000256" key="6">
    <source>
        <dbReference type="ARBA" id="ARBA00047473"/>
    </source>
</evidence>
<feature type="active site" description="Nucleophile" evidence="8">
    <location>
        <position position="267"/>
    </location>
</feature>
<dbReference type="Pfam" id="PF00984">
    <property type="entry name" value="UDPG_MGDP_dh"/>
    <property type="match status" value="1"/>
</dbReference>
<evidence type="ECO:0000313" key="13">
    <source>
        <dbReference type="Proteomes" id="UP000192366"/>
    </source>
</evidence>
<dbReference type="InterPro" id="IPR017476">
    <property type="entry name" value="UDP-Glc/GDP-Man"/>
</dbReference>
<evidence type="ECO:0000259" key="11">
    <source>
        <dbReference type="SMART" id="SM00984"/>
    </source>
</evidence>
<feature type="binding site" evidence="9">
    <location>
        <position position="211"/>
    </location>
    <ligand>
        <name>substrate</name>
    </ligand>
</feature>
<dbReference type="AlphaFoldDB" id="A0A1W9YWS9"/>
<dbReference type="SUPFAM" id="SSF52413">
    <property type="entry name" value="UDP-glucose/GDP-mannose dehydrogenase C-terminal domain"/>
    <property type="match status" value="1"/>
</dbReference>
<evidence type="ECO:0000313" key="12">
    <source>
        <dbReference type="EMBL" id="ORA04546.1"/>
    </source>
</evidence>
<feature type="binding site" evidence="9">
    <location>
        <begin position="153"/>
        <end position="156"/>
    </location>
    <ligand>
        <name>substrate</name>
    </ligand>
</feature>
<evidence type="ECO:0000256" key="4">
    <source>
        <dbReference type="ARBA" id="ARBA00023002"/>
    </source>
</evidence>
<dbReference type="GO" id="GO:0003979">
    <property type="term" value="F:UDP-glucose 6-dehydrogenase activity"/>
    <property type="evidence" value="ECO:0007669"/>
    <property type="project" value="UniProtKB-EC"/>
</dbReference>
<keyword evidence="13" id="KW-1185">Reference proteome</keyword>
<dbReference type="GO" id="GO:0051287">
    <property type="term" value="F:NAD binding"/>
    <property type="evidence" value="ECO:0007669"/>
    <property type="project" value="InterPro"/>
</dbReference>
<dbReference type="EC" id="1.1.1.22" evidence="3 7"/>
<organism evidence="12 13">
    <name type="scientific">Mycolicibacterium bacteremicum</name>
    <name type="common">Mycobacterium bacteremicum</name>
    <dbReference type="NCBI Taxonomy" id="564198"/>
    <lineage>
        <taxon>Bacteria</taxon>
        <taxon>Bacillati</taxon>
        <taxon>Actinomycetota</taxon>
        <taxon>Actinomycetes</taxon>
        <taxon>Mycobacteriales</taxon>
        <taxon>Mycobacteriaceae</taxon>
        <taxon>Mycolicibacterium</taxon>
    </lineage>
</organism>
<feature type="binding site" evidence="9">
    <location>
        <position position="329"/>
    </location>
    <ligand>
        <name>substrate</name>
    </ligand>
</feature>
<reference evidence="12 13" key="1">
    <citation type="submission" date="2017-02" db="EMBL/GenBank/DDBJ databases">
        <title>The new phylogeny of genus Mycobacterium.</title>
        <authorList>
            <person name="Tortoli E."/>
            <person name="Trovato A."/>
            <person name="Cirillo D.M."/>
        </authorList>
    </citation>
    <scope>NUCLEOTIDE SEQUENCE [LARGE SCALE GENOMIC DNA]</scope>
    <source>
        <strain evidence="12 13">DSM 45578</strain>
    </source>
</reference>
<keyword evidence="4 7" id="KW-0560">Oxidoreductase</keyword>
<sequence length="439" mass="47463">MKVAVIGAGYLGLTHAACLAQLGHSVLTADTDPDKVSRLRSGAVPFFEPGLDILVHDGMASGRLEFTESSSEAAAFADIHFITVGTPQNKDDASADLSYVEAAIDSLCRHLDRPALIVGKSTVPVGTAQRLADRVRRTAPAGAAVKLTWNPEFLREGFAIQDTLHPDRIVLGLEDRRDLRSEETIRELYAPLLDEGIPFLVTSLETAELAKVAANAFLATKISFINAIAEVCEAASADVTSLADVIGYDDRIGRRFLNAGLGFGGGCLSKDIRAFISRAHELGVGESLNFLREIDGINLRRRTRVVTMAREECGSLAGARVAVLGSAFKPNTDDIRDSPALAVADQIRSEGADVTVYDPKAMDNSRKSFPALNFAFSAVEACMEADAVLVLTEWDEFRRLRPEELAAVTTSRRIIDARNCLDPDIWRAAGWTYRGLGCQ</sequence>
<proteinExistence type="inferred from homology"/>
<dbReference type="InterPro" id="IPR036220">
    <property type="entry name" value="UDP-Glc/GDP-Man_DH_C_sf"/>
</dbReference>
<feature type="binding site" evidence="10">
    <location>
        <position position="270"/>
    </location>
    <ligand>
        <name>NAD(+)</name>
        <dbReference type="ChEBI" id="CHEBI:57540"/>
    </ligand>
</feature>
<feature type="binding site" evidence="10">
    <location>
        <position position="122"/>
    </location>
    <ligand>
        <name>NAD(+)</name>
        <dbReference type="ChEBI" id="CHEBI:57540"/>
    </ligand>
</feature>
<dbReference type="GO" id="GO:0000271">
    <property type="term" value="P:polysaccharide biosynthetic process"/>
    <property type="evidence" value="ECO:0007669"/>
    <property type="project" value="InterPro"/>
</dbReference>
<feature type="binding site" evidence="10">
    <location>
        <position position="30"/>
    </location>
    <ligand>
        <name>NAD(+)</name>
        <dbReference type="ChEBI" id="CHEBI:57540"/>
    </ligand>
</feature>